<evidence type="ECO:0000313" key="10">
    <source>
        <dbReference type="Proteomes" id="UP000230750"/>
    </source>
</evidence>
<feature type="transmembrane region" description="Helical" evidence="7">
    <location>
        <begin position="1217"/>
        <end position="1234"/>
    </location>
</feature>
<dbReference type="PROSITE" id="PS00211">
    <property type="entry name" value="ABC_TRANSPORTER_1"/>
    <property type="match status" value="1"/>
</dbReference>
<keyword evidence="3" id="KW-0547">Nucleotide-binding</keyword>
<dbReference type="STRING" id="307972.A0A2G8L3W7"/>
<evidence type="ECO:0000259" key="8">
    <source>
        <dbReference type="PROSITE" id="PS50893"/>
    </source>
</evidence>
<dbReference type="InterPro" id="IPR003439">
    <property type="entry name" value="ABC_transporter-like_ATP-bd"/>
</dbReference>
<name>A0A2G8L3W7_STIJA</name>
<dbReference type="PANTHER" id="PTHR19229:SF250">
    <property type="entry name" value="ABC TRANSPORTER DOMAIN-CONTAINING PROTEIN-RELATED"/>
    <property type="match status" value="1"/>
</dbReference>
<evidence type="ECO:0000256" key="7">
    <source>
        <dbReference type="SAM" id="Phobius"/>
    </source>
</evidence>
<dbReference type="EMBL" id="MRZV01000229">
    <property type="protein sequence ID" value="PIK54928.1"/>
    <property type="molecule type" value="Genomic_DNA"/>
</dbReference>
<feature type="transmembrane region" description="Helical" evidence="7">
    <location>
        <begin position="428"/>
        <end position="451"/>
    </location>
</feature>
<dbReference type="Pfam" id="PF00005">
    <property type="entry name" value="ABC_tran"/>
    <property type="match status" value="3"/>
</dbReference>
<dbReference type="GO" id="GO:0005524">
    <property type="term" value="F:ATP binding"/>
    <property type="evidence" value="ECO:0007669"/>
    <property type="project" value="UniProtKB-KW"/>
</dbReference>
<evidence type="ECO:0000256" key="4">
    <source>
        <dbReference type="ARBA" id="ARBA00022840"/>
    </source>
</evidence>
<dbReference type="InterPro" id="IPR026082">
    <property type="entry name" value="ABCA"/>
</dbReference>
<dbReference type="InterPro" id="IPR027417">
    <property type="entry name" value="P-loop_NTPase"/>
</dbReference>
<evidence type="ECO:0000256" key="5">
    <source>
        <dbReference type="ARBA" id="ARBA00022989"/>
    </source>
</evidence>
<keyword evidence="10" id="KW-1185">Reference proteome</keyword>
<evidence type="ECO:0000256" key="1">
    <source>
        <dbReference type="ARBA" id="ARBA00004141"/>
    </source>
</evidence>
<feature type="transmembrane region" description="Helical" evidence="7">
    <location>
        <begin position="23"/>
        <end position="43"/>
    </location>
</feature>
<feature type="transmembrane region" description="Helical" evidence="7">
    <location>
        <begin position="1119"/>
        <end position="1137"/>
    </location>
</feature>
<feature type="domain" description="ABC transporter" evidence="8">
    <location>
        <begin position="1248"/>
        <end position="1478"/>
    </location>
</feature>
<evidence type="ECO:0000256" key="2">
    <source>
        <dbReference type="ARBA" id="ARBA00022692"/>
    </source>
</evidence>
<evidence type="ECO:0000256" key="3">
    <source>
        <dbReference type="ARBA" id="ARBA00022741"/>
    </source>
</evidence>
<accession>A0A2G8L3W7</accession>
<protein>
    <submittedName>
        <fullName evidence="9">Putative ATP-binding cassette sub-family A member 3</fullName>
    </submittedName>
</protein>
<feature type="transmembrane region" description="Helical" evidence="7">
    <location>
        <begin position="356"/>
        <end position="376"/>
    </location>
</feature>
<dbReference type="FunFam" id="3.40.50.300:FF:000327">
    <property type="entry name" value="ATP-binding cassette sub-family A member 3"/>
    <property type="match status" value="1"/>
</dbReference>
<dbReference type="InterPro" id="IPR056264">
    <property type="entry name" value="R2_ABCA1-4-like"/>
</dbReference>
<keyword evidence="4 9" id="KW-0067">ATP-binding</keyword>
<dbReference type="OrthoDB" id="6512918at2759"/>
<reference evidence="9 10" key="1">
    <citation type="journal article" date="2017" name="PLoS Biol.">
        <title>The sea cucumber genome provides insights into morphological evolution and visceral regeneration.</title>
        <authorList>
            <person name="Zhang X."/>
            <person name="Sun L."/>
            <person name="Yuan J."/>
            <person name="Sun Y."/>
            <person name="Gao Y."/>
            <person name="Zhang L."/>
            <person name="Li S."/>
            <person name="Dai H."/>
            <person name="Hamel J.F."/>
            <person name="Liu C."/>
            <person name="Yu Y."/>
            <person name="Liu S."/>
            <person name="Lin W."/>
            <person name="Guo K."/>
            <person name="Jin S."/>
            <person name="Xu P."/>
            <person name="Storey K.B."/>
            <person name="Huan P."/>
            <person name="Zhang T."/>
            <person name="Zhou Y."/>
            <person name="Zhang J."/>
            <person name="Lin C."/>
            <person name="Li X."/>
            <person name="Xing L."/>
            <person name="Huo D."/>
            <person name="Sun M."/>
            <person name="Wang L."/>
            <person name="Mercier A."/>
            <person name="Li F."/>
            <person name="Yang H."/>
            <person name="Xiang J."/>
        </authorList>
    </citation>
    <scope>NUCLEOTIDE SEQUENCE [LARGE SCALE GENOMIC DNA]</scope>
    <source>
        <strain evidence="9">Shaxun</strain>
        <tissue evidence="9">Muscle</tissue>
    </source>
</reference>
<dbReference type="InterPro" id="IPR017871">
    <property type="entry name" value="ABC_transporter-like_CS"/>
</dbReference>
<evidence type="ECO:0000256" key="6">
    <source>
        <dbReference type="ARBA" id="ARBA00023136"/>
    </source>
</evidence>
<dbReference type="Proteomes" id="UP000230750">
    <property type="component" value="Unassembled WGS sequence"/>
</dbReference>
<dbReference type="Pfam" id="PF12698">
    <property type="entry name" value="ABC2_membrane_3"/>
    <property type="match status" value="2"/>
</dbReference>
<keyword evidence="6 7" id="KW-0472">Membrane</keyword>
<dbReference type="CDD" id="cd03263">
    <property type="entry name" value="ABC_subfamily_A"/>
    <property type="match status" value="2"/>
</dbReference>
<dbReference type="GO" id="GO:0140359">
    <property type="term" value="F:ABC-type transporter activity"/>
    <property type="evidence" value="ECO:0007669"/>
    <property type="project" value="InterPro"/>
</dbReference>
<sequence length="1565" mass="175851">MTGVGTQLGLLLWKNWLLQKRKVLVTIFEIALPLLFAAFLLLMRSYVPYNDFPNPTVYDPFTVNRFSRTLIPPTSTRNSTPPLYWKIAFSPSTNLTRDIASRMVDNMKPISSLIRVGSAVGFETEDEMVKFFKKQNTSSSDYLAGVAFHDIDETDLDLPTDIKYSIRLQSSPRNSPEGLVAQIQWPTTYLFPFYQFPIPREKNSTRGGFPGWKTRNVSVLLRRYPYPPYYDDRYVSILQFNFPDVIMFGVILIALNIARSVTHEKEKRLKESMKMMGLSNWIHWTAWFLKSLIYCFIVMILMSIFFLVPLKSVGAAVVNNTEPLILFIFLMMYSIATIMYSFMISSFFSKANSATVAAGGLFFVSYTPYYFSLLWYESVSLAGKISIGLFCHNTAMGYGGLLIALFEGTGTGVTWENINEPVSVDDDLTFLTVIILLGGCSVFYGLVTWYVEAVFPGEYGMPKPWYFFATRDYWLGPKLIKVDVIEDHELVAEKSIGDGDFFEAEPKDLKPGVKIRQLRKVFDKGKVAVNGVSMNMFKGQITVLLGHNGAGKTTTLSMLTVCFLRPAMKGLTKSEAAGEVDHYVEATGLTDKRKQYAKSLSGGMKRKLSVGIALIADSKVVMLDEPTSGMDPDARRFTWDLLQRHREDRTILLTTHFMDEADLLGDRIAVMSHGVLQCFGSSLFLKKKYGVGYHMAMVKEPECDTQTITKVIQSFVPGALMESNAGAELSFVLPEESVTHFEALFTKIEKEKQELKISGYGASLTTMEEVFLKVGEQSEENLSELNGFTNQVYLRDETNALNPQQNPVDYEATTAIDGANGTTVHPAKDNHNDGPACPDCDGWSHLTGGIPEEEQLDPLTLTTEPYGESIVHYANGVGNLSTSMTRRLGHLYASQFGNTTSVEFVNSTEREGMIDYLLDSAVPDIPNFNRLNLVSATFNEIGPVIVATGYFNNQPYHCAPLALSSISNAYMKYFIGEEYSITPINHPLPATLEQQLLEGTAELGYGSLMAFDLIFGLSFLSSSFAVFLIQEIATKAKHLQFISGIQLSNFWISRLLWDLFVYSIPCLLIILMFLISGLEAYSTEGRAGVAFVIFLMHGWAVIPLTYLLSFMFKEPSTGYARIIILNMFLSLLMYFIVEILKVEDFDLLQVANILDNVFMLVPPYAMAVAIDDLYVMYQTRLVCFSLPPVSNRYCDQEGFNYGQDYFRWSDGGIGRPITYMAFTGLFYFALVFVVDSRAGRRLFSYIGRKVCRKSKQLVFSEMLKDTGAAIDDDVSAERERVNGAGKTTTFKMLTGDEAMTTGHAYIDGYNVKTETKQAQQRMGYCPQFDALIDKMTGRETLTMFARLRGVPEKDIPDEVNQLMKAFMFEEHADKIAGAYSGGNRRKLSTAIALVGEPPVVFLDEPTTGMDPVARRSLWDSLSVVRESGKCIILTSHSMEECEALCTRLAIMVNGQFKCLGSTQHLKTRFGEGYTILARVFPDSPLEPLKEFIRTNFPGAKLKDEHQNMVHYHITTEGLTWGQVFGDMERNKTELAIEDYSVSQTSLEQVFLNFARRQREDPNESK</sequence>
<dbReference type="InterPro" id="IPR013525">
    <property type="entry name" value="ABC2_TM"/>
</dbReference>
<dbReference type="GO" id="GO:0016887">
    <property type="term" value="F:ATP hydrolysis activity"/>
    <property type="evidence" value="ECO:0007669"/>
    <property type="project" value="InterPro"/>
</dbReference>
<proteinExistence type="predicted"/>
<dbReference type="Pfam" id="PF23321">
    <property type="entry name" value="R1_ABCA1"/>
    <property type="match status" value="1"/>
</dbReference>
<keyword evidence="2 7" id="KW-0812">Transmembrane</keyword>
<dbReference type="PROSITE" id="PS50893">
    <property type="entry name" value="ABC_TRANSPORTER_2"/>
    <property type="match status" value="2"/>
</dbReference>
<dbReference type="Gene3D" id="3.40.50.300">
    <property type="entry name" value="P-loop containing nucleotide triphosphate hydrolases"/>
    <property type="match status" value="3"/>
</dbReference>
<dbReference type="SUPFAM" id="SSF52540">
    <property type="entry name" value="P-loop containing nucleoside triphosphate hydrolases"/>
    <property type="match status" value="2"/>
</dbReference>
<gene>
    <name evidence="9" type="ORF">BSL78_08137</name>
</gene>
<feature type="transmembrane region" description="Helical" evidence="7">
    <location>
        <begin position="1087"/>
        <end position="1107"/>
    </location>
</feature>
<feature type="transmembrane region" description="Helical" evidence="7">
    <location>
        <begin position="396"/>
        <end position="416"/>
    </location>
</feature>
<feature type="transmembrane region" description="Helical" evidence="7">
    <location>
        <begin position="1055"/>
        <end position="1075"/>
    </location>
</feature>
<feature type="domain" description="ABC transporter" evidence="8">
    <location>
        <begin position="513"/>
        <end position="698"/>
    </location>
</feature>
<dbReference type="GO" id="GO:0005319">
    <property type="term" value="F:lipid transporter activity"/>
    <property type="evidence" value="ECO:0007669"/>
    <property type="project" value="TreeGrafter"/>
</dbReference>
<comment type="caution">
    <text evidence="9">The sequence shown here is derived from an EMBL/GenBank/DDBJ whole genome shotgun (WGS) entry which is preliminary data.</text>
</comment>
<dbReference type="InterPro" id="IPR003593">
    <property type="entry name" value="AAA+_ATPase"/>
</dbReference>
<feature type="transmembrane region" description="Helical" evidence="7">
    <location>
        <begin position="242"/>
        <end position="261"/>
    </location>
</feature>
<feature type="transmembrane region" description="Helical" evidence="7">
    <location>
        <begin position="281"/>
        <end position="308"/>
    </location>
</feature>
<feature type="transmembrane region" description="Helical" evidence="7">
    <location>
        <begin position="1003"/>
        <end position="1029"/>
    </location>
</feature>
<comment type="subcellular location">
    <subcellularLocation>
        <location evidence="1">Membrane</location>
        <topology evidence="1">Multi-pass membrane protein</topology>
    </subcellularLocation>
</comment>
<organism evidence="9 10">
    <name type="scientific">Stichopus japonicus</name>
    <name type="common">Sea cucumber</name>
    <dbReference type="NCBI Taxonomy" id="307972"/>
    <lineage>
        <taxon>Eukaryota</taxon>
        <taxon>Metazoa</taxon>
        <taxon>Echinodermata</taxon>
        <taxon>Eleutherozoa</taxon>
        <taxon>Echinozoa</taxon>
        <taxon>Holothuroidea</taxon>
        <taxon>Aspidochirotacea</taxon>
        <taxon>Aspidochirotida</taxon>
        <taxon>Stichopodidae</taxon>
        <taxon>Apostichopus</taxon>
    </lineage>
</organism>
<feature type="transmembrane region" description="Helical" evidence="7">
    <location>
        <begin position="324"/>
        <end position="344"/>
    </location>
</feature>
<dbReference type="SMART" id="SM00382">
    <property type="entry name" value="AAA"/>
    <property type="match status" value="2"/>
</dbReference>
<evidence type="ECO:0000313" key="9">
    <source>
        <dbReference type="EMBL" id="PIK54928.1"/>
    </source>
</evidence>
<dbReference type="PANTHER" id="PTHR19229">
    <property type="entry name" value="ATP-BINDING CASSETTE TRANSPORTER SUBFAMILY A ABCA"/>
    <property type="match status" value="1"/>
</dbReference>
<dbReference type="GO" id="GO:0016020">
    <property type="term" value="C:membrane"/>
    <property type="evidence" value="ECO:0007669"/>
    <property type="project" value="UniProtKB-SubCell"/>
</dbReference>
<keyword evidence="5 7" id="KW-1133">Transmembrane helix</keyword>